<evidence type="ECO:0000313" key="8">
    <source>
        <dbReference type="Proteomes" id="UP000191040"/>
    </source>
</evidence>
<evidence type="ECO:0000256" key="3">
    <source>
        <dbReference type="ARBA" id="ARBA00022989"/>
    </source>
</evidence>
<dbReference type="SUPFAM" id="SSF101967">
    <property type="entry name" value="Adhesin YadA, collagen-binding domain"/>
    <property type="match status" value="1"/>
</dbReference>
<dbReference type="GO" id="GO:0140359">
    <property type="term" value="F:ABC-type transporter activity"/>
    <property type="evidence" value="ECO:0007669"/>
    <property type="project" value="InterPro"/>
</dbReference>
<keyword evidence="2 5" id="KW-0812">Transmembrane</keyword>
<dbReference type="Gene3D" id="1.10.287.950">
    <property type="entry name" value="Methyl-accepting chemotaxis protein"/>
    <property type="match status" value="1"/>
</dbReference>
<dbReference type="GO" id="GO:0016020">
    <property type="term" value="C:membrane"/>
    <property type="evidence" value="ECO:0007669"/>
    <property type="project" value="UniProtKB-SubCell"/>
</dbReference>
<evidence type="ECO:0000256" key="2">
    <source>
        <dbReference type="ARBA" id="ARBA00022692"/>
    </source>
</evidence>
<dbReference type="InterPro" id="IPR011049">
    <property type="entry name" value="Serralysin-like_metalloprot_C"/>
</dbReference>
<reference evidence="8" key="1">
    <citation type="submission" date="2017-02" db="EMBL/GenBank/DDBJ databases">
        <authorList>
            <person name="Varghese N."/>
            <person name="Submissions S."/>
        </authorList>
    </citation>
    <scope>NUCLEOTIDE SEQUENCE [LARGE SCALE GENOMIC DNA]</scope>
    <source>
        <strain evidence="8">9H-4</strain>
    </source>
</reference>
<keyword evidence="4 5" id="KW-0472">Membrane</keyword>
<dbReference type="InterPro" id="IPR017501">
    <property type="entry name" value="Phage_infect_YhgE_C"/>
</dbReference>
<gene>
    <name evidence="7" type="ORF">SAMN06295964_0822</name>
</gene>
<dbReference type="Pfam" id="PF12698">
    <property type="entry name" value="ABC2_membrane_3"/>
    <property type="match status" value="1"/>
</dbReference>
<accession>A0A1T4YTI5</accession>
<dbReference type="OrthoDB" id="9811483at2"/>
<feature type="transmembrane region" description="Helical" evidence="5">
    <location>
        <begin position="505"/>
        <end position="528"/>
    </location>
</feature>
<protein>
    <submittedName>
        <fullName evidence="7">Putative membrane protein</fullName>
    </submittedName>
</protein>
<feature type="transmembrane region" description="Helical" evidence="5">
    <location>
        <begin position="624"/>
        <end position="643"/>
    </location>
</feature>
<dbReference type="EMBL" id="LT796768">
    <property type="protein sequence ID" value="SKB05072.1"/>
    <property type="molecule type" value="Genomic_DNA"/>
</dbReference>
<feature type="domain" description="ABC-2 type transporter transmembrane" evidence="6">
    <location>
        <begin position="444"/>
        <end position="637"/>
    </location>
</feature>
<dbReference type="InterPro" id="IPR051328">
    <property type="entry name" value="T7SS_ABC-Transporter"/>
</dbReference>
<evidence type="ECO:0000256" key="5">
    <source>
        <dbReference type="SAM" id="Phobius"/>
    </source>
</evidence>
<evidence type="ECO:0000256" key="1">
    <source>
        <dbReference type="ARBA" id="ARBA00004141"/>
    </source>
</evidence>
<dbReference type="InterPro" id="IPR013525">
    <property type="entry name" value="ABC2_TM"/>
</dbReference>
<evidence type="ECO:0000259" key="6">
    <source>
        <dbReference type="Pfam" id="PF12698"/>
    </source>
</evidence>
<name>A0A1T4YTI5_9ACTN</name>
<evidence type="ECO:0000256" key="4">
    <source>
        <dbReference type="ARBA" id="ARBA00023136"/>
    </source>
</evidence>
<dbReference type="InterPro" id="IPR017500">
    <property type="entry name" value="Phage_infect_YhgE_N"/>
</dbReference>
<comment type="subcellular location">
    <subcellularLocation>
        <location evidence="1">Membrane</location>
        <topology evidence="1">Multi-pass membrane protein</topology>
    </subcellularLocation>
</comment>
<dbReference type="PANTHER" id="PTHR43077:SF10">
    <property type="entry name" value="TRANSPORT PERMEASE PROTEIN"/>
    <property type="match status" value="1"/>
</dbReference>
<dbReference type="PANTHER" id="PTHR43077">
    <property type="entry name" value="TRANSPORT PERMEASE YVFS-RELATED"/>
    <property type="match status" value="1"/>
</dbReference>
<dbReference type="InterPro" id="IPR023908">
    <property type="entry name" value="xxxLxxG_rpt"/>
</dbReference>
<organism evidence="7 8">
    <name type="scientific">Aeromicrobium choanae</name>
    <dbReference type="NCBI Taxonomy" id="1736691"/>
    <lineage>
        <taxon>Bacteria</taxon>
        <taxon>Bacillati</taxon>
        <taxon>Actinomycetota</taxon>
        <taxon>Actinomycetes</taxon>
        <taxon>Propionibacteriales</taxon>
        <taxon>Nocardioidaceae</taxon>
        <taxon>Aeromicrobium</taxon>
    </lineage>
</organism>
<feature type="transmembrane region" description="Helical" evidence="5">
    <location>
        <begin position="540"/>
        <end position="559"/>
    </location>
</feature>
<dbReference type="AlphaFoldDB" id="A0A1T4YTI5"/>
<dbReference type="NCBIfam" id="TIGR03062">
    <property type="entry name" value="pip_yhgE_Cterm"/>
    <property type="match status" value="1"/>
</dbReference>
<dbReference type="NCBIfam" id="TIGR03061">
    <property type="entry name" value="pip_yhgE_Nterm"/>
    <property type="match status" value="1"/>
</dbReference>
<evidence type="ECO:0000313" key="7">
    <source>
        <dbReference type="EMBL" id="SKB05072.1"/>
    </source>
</evidence>
<proteinExistence type="predicted"/>
<feature type="transmembrane region" description="Helical" evidence="5">
    <location>
        <begin position="21"/>
        <end position="41"/>
    </location>
</feature>
<dbReference type="STRING" id="1736691.SAMN06295964_0822"/>
<dbReference type="NCBIfam" id="TIGR03057">
    <property type="entry name" value="xxxLxxG_by_4"/>
    <property type="match status" value="5"/>
</dbReference>
<feature type="transmembrane region" description="Helical" evidence="5">
    <location>
        <begin position="464"/>
        <end position="484"/>
    </location>
</feature>
<feature type="transmembrane region" description="Helical" evidence="5">
    <location>
        <begin position="566"/>
        <end position="585"/>
    </location>
</feature>
<sequence length="659" mass="68229">MTALRLALSELRRLTAGRMPRLAVLAIVLIPTMYASLYLWANHDPYGKLASVQAALVVEDVPAESAQSGTVHAGRDVAHDLVEDGSFDWQQVGADEAAAGVEDGTYLFALTIPRGFSTALASTADFDPAQGTLILTTNEANNYLSSTIAEQVLTKVSSSIAENVSERAASSFLLGFSTLHDQLKEAGEGAETLADGLVDAHDGAQRLSTGATELAAGEARLVEGQRALGAGLDDAVTGAGTLASGADTLSDGAGELASGARKVADGNAELATVADRIAEASARANGDLDQARADIAERLAASGLDPAEQEAILASLDDLRQPLDDLDDRVQTTTGQIDELADGADRVASGAGELRSGATRLADGAGTLRDGLQTARDGNAELLAGQTEAKDGADQLADGAGTLASGLESARDGSRELADGLADGVRSIPDLSEQRRDETARTIASPIRTEDVAQASADSYGAGLAPFFLAIGAWVGGYVMFLLVRPLSNRAIAARQSPWRTALGGWLTPAALAGAQVLIMLAVVMSVVGIDVLRATQVAFFLLLVGAAFVAIVHALNAWLGPVGQLLGLVLLVLQLASAGGTFPWQTLPPTLQSIHHVLPMTYAIDGIRHLMYGANLDSLPRDIAVLAAYVVGGIAVSAGAAYRRRVWRVSQIKPEIAL</sequence>
<dbReference type="RefSeq" id="WP_078698969.1">
    <property type="nucleotide sequence ID" value="NZ_LT796768.1"/>
</dbReference>
<keyword evidence="3 5" id="KW-1133">Transmembrane helix</keyword>
<keyword evidence="8" id="KW-1185">Reference proteome</keyword>
<dbReference type="Proteomes" id="UP000191040">
    <property type="component" value="Chromosome I"/>
</dbReference>